<reference evidence="4" key="1">
    <citation type="submission" date="2019-08" db="EMBL/GenBank/DDBJ databases">
        <authorList>
            <consortium name="PulseNet: The National Subtyping Network for Foodborne Disease Surveillance"/>
            <person name="Tarr C.L."/>
            <person name="Trees E."/>
            <person name="Katz L.S."/>
            <person name="Carleton-Romer H.A."/>
            <person name="Stroika S."/>
            <person name="Kucerova Z."/>
            <person name="Roache K.F."/>
            <person name="Sabol A.L."/>
            <person name="Besser J."/>
            <person name="Gerner-Smidt P."/>
        </authorList>
    </citation>
    <scope>NUCLEOTIDE SEQUENCE</scope>
    <source>
        <strain evidence="3">2016K-0586</strain>
        <strain evidence="4">PNUSAS094603</strain>
        <strain evidence="5">PNUSAS095855</strain>
    </source>
</reference>
<dbReference type="InterPro" id="IPR010359">
    <property type="entry name" value="IrrE_HExxH"/>
</dbReference>
<sequence length="370" mass="41574">MFNSERLRIARERRGLTQRALAEATELTSKTISNYEKAGIFDSIASDTMERISAVLGYPIEFFRDRDVPTLSPEAVSFRAMTKLTAQKRDSALGAGKLAQELSAWIDGQFKLPKPNVPECSFDGYSEPERAARAVRESWGIGELSISNLVHLLEANGVRVFSLAENCVEVDAFSFWMDEKPFVLLNTMKTPERSRFDAAHELGHLVLHKHSTNNGRQAELDADRFASAFLMPERSILASVPRMPSLDLLISLKKNWKVSLAALVRRTFDVGLSTEWHYRQLSIELARRGFRTGEPQGMEEREKSLVLDKVFSALRSKGVKRGEILEQLRLPADEASALTFSNSFFMEAINGGKLCTQESGIRPPHLRLVK</sequence>
<dbReference type="PANTHER" id="PTHR43236">
    <property type="entry name" value="ANTITOXIN HIGA1"/>
    <property type="match status" value="1"/>
</dbReference>
<dbReference type="Pfam" id="PF01381">
    <property type="entry name" value="HTH_3"/>
    <property type="match status" value="1"/>
</dbReference>
<gene>
    <name evidence="3" type="ORF">BET38_07220</name>
    <name evidence="5" type="ORF">F1A80_09355</name>
    <name evidence="4" type="ORF">FZ370_09665</name>
</gene>
<dbReference type="InterPro" id="IPR010982">
    <property type="entry name" value="Lambda_DNA-bd_dom_sf"/>
</dbReference>
<dbReference type="EMBL" id="AAKAJM010000005">
    <property type="protein sequence ID" value="ECQ3012106.1"/>
    <property type="molecule type" value="Genomic_DNA"/>
</dbReference>
<dbReference type="Pfam" id="PF06114">
    <property type="entry name" value="Peptidase_M78"/>
    <property type="match status" value="1"/>
</dbReference>
<protein>
    <submittedName>
        <fullName evidence="4">ImmA/IrrE family metallo-endopeptidase</fullName>
    </submittedName>
</protein>
<dbReference type="EMBL" id="AAKFZH010000007">
    <property type="protein sequence ID" value="ECR3852314.1"/>
    <property type="molecule type" value="Genomic_DNA"/>
</dbReference>
<evidence type="ECO:0000313" key="5">
    <source>
        <dbReference type="EMBL" id="ECR3852314.1"/>
    </source>
</evidence>
<dbReference type="AlphaFoldDB" id="A0A5Y7W4N1"/>
<dbReference type="GO" id="GO:0003677">
    <property type="term" value="F:DNA binding"/>
    <property type="evidence" value="ECO:0007669"/>
    <property type="project" value="InterPro"/>
</dbReference>
<name>A0A5Y7W4N1_SALER</name>
<evidence type="ECO:0000256" key="1">
    <source>
        <dbReference type="ARBA" id="ARBA00007227"/>
    </source>
</evidence>
<dbReference type="PROSITE" id="PS50943">
    <property type="entry name" value="HTH_CROC1"/>
    <property type="match status" value="1"/>
</dbReference>
<evidence type="ECO:0000313" key="3">
    <source>
        <dbReference type="EMBL" id="EBQ3403129.1"/>
    </source>
</evidence>
<dbReference type="PANTHER" id="PTHR43236:SF1">
    <property type="entry name" value="BLL7220 PROTEIN"/>
    <property type="match status" value="1"/>
</dbReference>
<evidence type="ECO:0000313" key="4">
    <source>
        <dbReference type="EMBL" id="ECQ3012106.1"/>
    </source>
</evidence>
<accession>A0A5Y7W4N1</accession>
<comment type="similarity">
    <text evidence="1">Belongs to the short-chain fatty acyl-CoA assimilation regulator (ScfR) family.</text>
</comment>
<evidence type="ECO:0000259" key="2">
    <source>
        <dbReference type="PROSITE" id="PS50943"/>
    </source>
</evidence>
<dbReference type="InterPro" id="IPR001387">
    <property type="entry name" value="Cro/C1-type_HTH"/>
</dbReference>
<organism evidence="4">
    <name type="scientific">Salmonella enterica</name>
    <name type="common">Salmonella choleraesuis</name>
    <dbReference type="NCBI Taxonomy" id="28901"/>
    <lineage>
        <taxon>Bacteria</taxon>
        <taxon>Pseudomonadati</taxon>
        <taxon>Pseudomonadota</taxon>
        <taxon>Gammaproteobacteria</taxon>
        <taxon>Enterobacterales</taxon>
        <taxon>Enterobacteriaceae</taxon>
        <taxon>Salmonella</taxon>
    </lineage>
</organism>
<dbReference type="Gene3D" id="1.10.10.2910">
    <property type="match status" value="1"/>
</dbReference>
<comment type="caution">
    <text evidence="4">The sequence shown here is derived from an EMBL/GenBank/DDBJ whole genome shotgun (WGS) entry which is preliminary data.</text>
</comment>
<feature type="domain" description="HTH cro/C1-type" evidence="2">
    <location>
        <begin position="7"/>
        <end position="63"/>
    </location>
</feature>
<dbReference type="CDD" id="cd00093">
    <property type="entry name" value="HTH_XRE"/>
    <property type="match status" value="1"/>
</dbReference>
<dbReference type="EMBL" id="AAGORH010000002">
    <property type="protein sequence ID" value="EBQ3403129.1"/>
    <property type="molecule type" value="Genomic_DNA"/>
</dbReference>
<dbReference type="RefSeq" id="WP_023231134.1">
    <property type="nucleotide sequence ID" value="NZ_CBKJZW010000001.1"/>
</dbReference>
<dbReference type="SMART" id="SM00530">
    <property type="entry name" value="HTH_XRE"/>
    <property type="match status" value="1"/>
</dbReference>
<dbReference type="Gene3D" id="1.10.260.40">
    <property type="entry name" value="lambda repressor-like DNA-binding domains"/>
    <property type="match status" value="1"/>
</dbReference>
<dbReference type="InterPro" id="IPR052345">
    <property type="entry name" value="Rad_response_metalloprotease"/>
</dbReference>
<proteinExistence type="inferred from homology"/>
<dbReference type="SUPFAM" id="SSF47413">
    <property type="entry name" value="lambda repressor-like DNA-binding domains"/>
    <property type="match status" value="1"/>
</dbReference>